<dbReference type="InParanoid" id="H0EVC5"/>
<comment type="caution">
    <text evidence="2">The sequence shown here is derived from an EMBL/GenBank/DDBJ whole genome shotgun (WGS) entry which is preliminary data.</text>
</comment>
<reference evidence="2 3" key="1">
    <citation type="journal article" date="2012" name="Eukaryot. Cell">
        <title>Genome sequence of the fungus Glarea lozoyensis: the first genome sequence of a species from the Helotiaceae family.</title>
        <authorList>
            <person name="Youssar L."/>
            <person name="Gruening B.A."/>
            <person name="Erxleben A."/>
            <person name="Guenther S."/>
            <person name="Huettel W."/>
        </authorList>
    </citation>
    <scope>NUCLEOTIDE SEQUENCE [LARGE SCALE GENOMIC DNA]</scope>
    <source>
        <strain evidence="3">ATCC 74030 / MF5533</strain>
    </source>
</reference>
<organism evidence="2 3">
    <name type="scientific">Glarea lozoyensis (strain ATCC 74030 / MF5533)</name>
    <dbReference type="NCBI Taxonomy" id="1104152"/>
    <lineage>
        <taxon>Eukaryota</taxon>
        <taxon>Fungi</taxon>
        <taxon>Dikarya</taxon>
        <taxon>Ascomycota</taxon>
        <taxon>Pezizomycotina</taxon>
        <taxon>Leotiomycetes</taxon>
        <taxon>Helotiales</taxon>
        <taxon>Helotiaceae</taxon>
        <taxon>Glarea</taxon>
    </lineage>
</organism>
<sequence>MRIADAMNSEKNWLVFVMKAAGGRRRNGTDSIAFELVDRVDIVGVYDARGAESAEKLRYGIDGKPSPWKSAKEAESHRDGGIEETAAVTCDVNS</sequence>
<dbReference type="AlphaFoldDB" id="H0EVC5"/>
<accession>H0EVC5</accession>
<gene>
    <name evidence="2" type="ORF">M7I_6722</name>
</gene>
<keyword evidence="3" id="KW-1185">Reference proteome</keyword>
<dbReference type="HOGENOM" id="CLU_2386363_0_0_1"/>
<protein>
    <submittedName>
        <fullName evidence="2">Uncharacterized protein</fullName>
    </submittedName>
</protein>
<proteinExistence type="predicted"/>
<evidence type="ECO:0000256" key="1">
    <source>
        <dbReference type="SAM" id="MobiDB-lite"/>
    </source>
</evidence>
<dbReference type="Proteomes" id="UP000005446">
    <property type="component" value="Unassembled WGS sequence"/>
</dbReference>
<feature type="compositionally biased region" description="Basic and acidic residues" evidence="1">
    <location>
        <begin position="70"/>
        <end position="81"/>
    </location>
</feature>
<feature type="region of interest" description="Disordered" evidence="1">
    <location>
        <begin position="65"/>
        <end position="94"/>
    </location>
</feature>
<dbReference type="EMBL" id="AGUE01000190">
    <property type="protein sequence ID" value="EHK97513.1"/>
    <property type="molecule type" value="Genomic_DNA"/>
</dbReference>
<name>H0EVC5_GLAL7</name>
<evidence type="ECO:0000313" key="2">
    <source>
        <dbReference type="EMBL" id="EHK97513.1"/>
    </source>
</evidence>
<evidence type="ECO:0000313" key="3">
    <source>
        <dbReference type="Proteomes" id="UP000005446"/>
    </source>
</evidence>